<protein>
    <recommendedName>
        <fullName evidence="7">K Homology domain-containing protein</fullName>
    </recommendedName>
</protein>
<dbReference type="EMBL" id="CAUJNA010001628">
    <property type="protein sequence ID" value="CAJ1388058.1"/>
    <property type="molecule type" value="Genomic_DNA"/>
</dbReference>
<evidence type="ECO:0000256" key="1">
    <source>
        <dbReference type="ARBA" id="ARBA00022722"/>
    </source>
</evidence>
<dbReference type="SUPFAM" id="SSF53098">
    <property type="entry name" value="Ribonuclease H-like"/>
    <property type="match status" value="1"/>
</dbReference>
<dbReference type="CDD" id="cd00105">
    <property type="entry name" value="KH-I"/>
    <property type="match status" value="1"/>
</dbReference>
<dbReference type="InterPro" id="IPR051274">
    <property type="entry name" value="3-5_Exoribonuclease"/>
</dbReference>
<proteinExistence type="predicted"/>
<dbReference type="PANTHER" id="PTHR23044:SF61">
    <property type="entry name" value="3'-5' EXORIBONUCLEASE 1-RELATED"/>
    <property type="match status" value="1"/>
</dbReference>
<dbReference type="InterPro" id="IPR036612">
    <property type="entry name" value="KH_dom_type_1_sf"/>
</dbReference>
<keyword evidence="1" id="KW-0540">Nuclease</keyword>
<keyword evidence="3" id="KW-0269">Exonuclease</keyword>
<dbReference type="SMART" id="SM00322">
    <property type="entry name" value="KH"/>
    <property type="match status" value="1"/>
</dbReference>
<comment type="caution">
    <text evidence="8">The sequence shown here is derived from an EMBL/GenBank/DDBJ whole genome shotgun (WGS) entry which is preliminary data.</text>
</comment>
<feature type="region of interest" description="Disordered" evidence="6">
    <location>
        <begin position="715"/>
        <end position="735"/>
    </location>
</feature>
<evidence type="ECO:0000256" key="4">
    <source>
        <dbReference type="PROSITE-ProRule" id="PRU00117"/>
    </source>
</evidence>
<dbReference type="PANTHER" id="PTHR23044">
    <property type="entry name" value="3'-5' EXONUCLEASE ERI1-RELATED"/>
    <property type="match status" value="1"/>
</dbReference>
<keyword evidence="9" id="KW-1185">Reference proteome</keyword>
<feature type="region of interest" description="Disordered" evidence="6">
    <location>
        <begin position="513"/>
        <end position="697"/>
    </location>
</feature>
<feature type="compositionally biased region" description="Basic and acidic residues" evidence="6">
    <location>
        <begin position="533"/>
        <end position="562"/>
    </location>
</feature>
<dbReference type="InterPro" id="IPR004087">
    <property type="entry name" value="KH_dom"/>
</dbReference>
<accession>A0AA36IJU4</accession>
<dbReference type="Gene3D" id="3.30.1370.10">
    <property type="entry name" value="K Homology domain, type 1"/>
    <property type="match status" value="1"/>
</dbReference>
<feature type="region of interest" description="Disordered" evidence="6">
    <location>
        <begin position="217"/>
        <end position="246"/>
    </location>
</feature>
<feature type="region of interest" description="Disordered" evidence="6">
    <location>
        <begin position="1"/>
        <end position="23"/>
    </location>
</feature>
<evidence type="ECO:0000259" key="7">
    <source>
        <dbReference type="SMART" id="SM00322"/>
    </source>
</evidence>
<dbReference type="CDD" id="cd06133">
    <property type="entry name" value="ERI-1_3'hExo_like"/>
    <property type="match status" value="1"/>
</dbReference>
<keyword evidence="5" id="KW-0175">Coiled coil</keyword>
<dbReference type="SUPFAM" id="SSF54791">
    <property type="entry name" value="Eukaryotic type KH-domain (KH-domain type I)"/>
    <property type="match status" value="1"/>
</dbReference>
<dbReference type="InterPro" id="IPR004088">
    <property type="entry name" value="KH_dom_type_1"/>
</dbReference>
<reference evidence="8" key="1">
    <citation type="submission" date="2023-08" db="EMBL/GenBank/DDBJ databases">
        <authorList>
            <person name="Chen Y."/>
            <person name="Shah S."/>
            <person name="Dougan E. K."/>
            <person name="Thang M."/>
            <person name="Chan C."/>
        </authorList>
    </citation>
    <scope>NUCLEOTIDE SEQUENCE</scope>
</reference>
<feature type="compositionally biased region" description="Basic and acidic residues" evidence="6">
    <location>
        <begin position="583"/>
        <end position="623"/>
    </location>
</feature>
<dbReference type="InterPro" id="IPR036397">
    <property type="entry name" value="RNaseH_sf"/>
</dbReference>
<gene>
    <name evidence="8" type="ORF">EVOR1521_LOCUS14003</name>
</gene>
<dbReference type="Gene3D" id="3.30.420.10">
    <property type="entry name" value="Ribonuclease H-like superfamily/Ribonuclease H"/>
    <property type="match status" value="1"/>
</dbReference>
<evidence type="ECO:0000256" key="6">
    <source>
        <dbReference type="SAM" id="MobiDB-lite"/>
    </source>
</evidence>
<dbReference type="Pfam" id="PF00013">
    <property type="entry name" value="KH_1"/>
    <property type="match status" value="1"/>
</dbReference>
<feature type="region of interest" description="Disordered" evidence="6">
    <location>
        <begin position="35"/>
        <end position="69"/>
    </location>
</feature>
<feature type="domain" description="K Homology" evidence="7">
    <location>
        <begin position="139"/>
        <end position="213"/>
    </location>
</feature>
<feature type="compositionally biased region" description="Basic residues" evidence="6">
    <location>
        <begin position="224"/>
        <end position="234"/>
    </location>
</feature>
<dbReference type="InterPro" id="IPR047201">
    <property type="entry name" value="ERI-1_3'hExo-like"/>
</dbReference>
<evidence type="ECO:0000313" key="8">
    <source>
        <dbReference type="EMBL" id="CAJ1388058.1"/>
    </source>
</evidence>
<dbReference type="GO" id="GO:0000175">
    <property type="term" value="F:3'-5'-RNA exonuclease activity"/>
    <property type="evidence" value="ECO:0007669"/>
    <property type="project" value="InterPro"/>
</dbReference>
<feature type="compositionally biased region" description="Acidic residues" evidence="6">
    <location>
        <begin position="55"/>
        <end position="69"/>
    </location>
</feature>
<dbReference type="GO" id="GO:0003723">
    <property type="term" value="F:RNA binding"/>
    <property type="evidence" value="ECO:0007669"/>
    <property type="project" value="UniProtKB-UniRule"/>
</dbReference>
<dbReference type="InterPro" id="IPR012337">
    <property type="entry name" value="RNaseH-like_sf"/>
</dbReference>
<organism evidence="8 9">
    <name type="scientific">Effrenium voratum</name>
    <dbReference type="NCBI Taxonomy" id="2562239"/>
    <lineage>
        <taxon>Eukaryota</taxon>
        <taxon>Sar</taxon>
        <taxon>Alveolata</taxon>
        <taxon>Dinophyceae</taxon>
        <taxon>Suessiales</taxon>
        <taxon>Symbiodiniaceae</taxon>
        <taxon>Effrenium</taxon>
    </lineage>
</organism>
<keyword evidence="4" id="KW-0694">RNA-binding</keyword>
<feature type="compositionally biased region" description="Acidic residues" evidence="6">
    <location>
        <begin position="624"/>
        <end position="637"/>
    </location>
</feature>
<dbReference type="Proteomes" id="UP001178507">
    <property type="component" value="Unassembled WGS sequence"/>
</dbReference>
<evidence type="ECO:0000256" key="2">
    <source>
        <dbReference type="ARBA" id="ARBA00022801"/>
    </source>
</evidence>
<sequence length="735" mass="78332">MSSGLLADYDSDAEPEDPLKDGYEARQAIARQFLCEDFDEPSALGEESEVAAGGEPEEPDEPEEGEDEDIDLGMCIDVEPAAQPESGMHALDSNELAAAILEAELDDDEEKLESLRAELAERQAREARGEAPGAMVSKVSITDSVEVPVQVIGAVIGSGGAVIKQLAAQSGARMSFAQEDYQPGYLALTRRCLISGATDVVEKAKALLQEVVSSAMADQDRGGRKGKGKGKGQRKGTPTNLSSDLLGEGAGGRAGFQAGICKWYAAGFCRNRPDASGGCRNGLHSTDAALKAEADWVAQGPSGGVQPSRPLLLLLDLEGGGNKDGRDGEDEIIEVPILSMCSSTGKECGRFHRFARPGYWTREEWSMRNRFHAGCFNNGANSVPFPEVVHAIQNWLRDLLQLAPGKELRSEDFLFVTCGNWDVKSAIPRQCSNPVPGTVDYSLQQLLFSRWSNLKEVYRDFYKLPDSAAPTGMRGMLKLMRIPLSGQHHLGMDDVSNLAKILQRLIHEGCKVEPTGHKAPVGLPMNGKKGKGKGKDKGKDKGKGKEGKEGKDRGKDKGKDEGYGVNGPDMHGHGPGNGWGKAEGGKGEDVRAERSEEGKKGEADKGEEGEGKGEEGKQKKMREDEEGDGGEELEEDAGPPPLKAPRILNPPVMLPAPTGSLAEPPRIDPAMLPEPTGSPEAPRISSLLGTLPAPTGPPLKAARISSLLATLPAPKARSDADELMNPQLHGSKTGP</sequence>
<evidence type="ECO:0000313" key="9">
    <source>
        <dbReference type="Proteomes" id="UP001178507"/>
    </source>
</evidence>
<keyword evidence="2" id="KW-0378">Hydrolase</keyword>
<dbReference type="AlphaFoldDB" id="A0AA36IJU4"/>
<evidence type="ECO:0000256" key="3">
    <source>
        <dbReference type="ARBA" id="ARBA00022839"/>
    </source>
</evidence>
<dbReference type="PROSITE" id="PS50084">
    <property type="entry name" value="KH_TYPE_1"/>
    <property type="match status" value="1"/>
</dbReference>
<evidence type="ECO:0000256" key="5">
    <source>
        <dbReference type="SAM" id="Coils"/>
    </source>
</evidence>
<feature type="coiled-coil region" evidence="5">
    <location>
        <begin position="91"/>
        <end position="125"/>
    </location>
</feature>
<feature type="compositionally biased region" description="Gly residues" evidence="6">
    <location>
        <begin position="573"/>
        <end position="582"/>
    </location>
</feature>
<name>A0AA36IJU4_9DINO</name>